<sequence>MLTDSVSPKRFCCDCFGTDRASGTTNSKAITLDEAVRHASEPSGFKVHRLLRVHKTTAAPQEGEERLFGLKLGKVDDLIENTKVTMQLNDLKSKETKLRDAFTALNVDKVTNNLLESKEWTLLVRYTKMTHKEDPEEALVSVMTFKLSGDGFSKMLANAMKDSNTKEVAKALEATQLKWWLKQDYSPQQILETQKLDKGVDAVLDGAPFAMWLKHLEAYNKKHLRDGKMMPQTTLDIFTAKYGEEGFLKLLGQLDDSPGATKFQDEIVKNWMANPDHPLNMFKRLKLDEAGDGLLTNPLLSIWTKYMQEFNKEYKFAQTTMIQTFTKSYGDEKMATMIQAAMKVPETEQFAKNLQSAQFEQWMMQNKSPDDIYKKVLKLDSNDSPKADIWRAYHNAYEEKYPGKLFSFSP</sequence>
<accession>A0A9W6Y6Z2</accession>
<evidence type="ECO:0000313" key="2">
    <source>
        <dbReference type="Proteomes" id="UP001165121"/>
    </source>
</evidence>
<protein>
    <submittedName>
        <fullName evidence="1">Unnamed protein product</fullName>
    </submittedName>
</protein>
<gene>
    <name evidence="1" type="ORF">Pfra01_002475500</name>
</gene>
<proteinExistence type="predicted"/>
<evidence type="ECO:0000313" key="1">
    <source>
        <dbReference type="EMBL" id="GMF57810.1"/>
    </source>
</evidence>
<organism evidence="1 2">
    <name type="scientific">Phytophthora fragariaefolia</name>
    <dbReference type="NCBI Taxonomy" id="1490495"/>
    <lineage>
        <taxon>Eukaryota</taxon>
        <taxon>Sar</taxon>
        <taxon>Stramenopiles</taxon>
        <taxon>Oomycota</taxon>
        <taxon>Peronosporomycetes</taxon>
        <taxon>Peronosporales</taxon>
        <taxon>Peronosporaceae</taxon>
        <taxon>Phytophthora</taxon>
    </lineage>
</organism>
<reference evidence="1" key="1">
    <citation type="submission" date="2023-04" db="EMBL/GenBank/DDBJ databases">
        <title>Phytophthora fragariaefolia NBRC 109709.</title>
        <authorList>
            <person name="Ichikawa N."/>
            <person name="Sato H."/>
            <person name="Tonouchi N."/>
        </authorList>
    </citation>
    <scope>NUCLEOTIDE SEQUENCE</scope>
    <source>
        <strain evidence="1">NBRC 109709</strain>
    </source>
</reference>
<dbReference type="EMBL" id="BSXT01004417">
    <property type="protein sequence ID" value="GMF57810.1"/>
    <property type="molecule type" value="Genomic_DNA"/>
</dbReference>
<comment type="caution">
    <text evidence="1">The sequence shown here is derived from an EMBL/GenBank/DDBJ whole genome shotgun (WGS) entry which is preliminary data.</text>
</comment>
<name>A0A9W6Y6Z2_9STRA</name>
<dbReference type="Proteomes" id="UP001165121">
    <property type="component" value="Unassembled WGS sequence"/>
</dbReference>
<keyword evidence="2" id="KW-1185">Reference proteome</keyword>
<dbReference type="OrthoDB" id="128001at2759"/>
<dbReference type="AlphaFoldDB" id="A0A9W6Y6Z2"/>